<dbReference type="AlphaFoldDB" id="A0A8B7CQC3"/>
<evidence type="ECO:0000313" key="5">
    <source>
        <dbReference type="RefSeq" id="XP_008804105.2"/>
    </source>
</evidence>
<dbReference type="KEGG" id="pda:103717476"/>
<dbReference type="RefSeq" id="XP_008804105.2">
    <property type="nucleotide sequence ID" value="XM_008805883.3"/>
</dbReference>
<keyword evidence="2" id="KW-0325">Glycoprotein</keyword>
<organism evidence="4 5">
    <name type="scientific">Phoenix dactylifera</name>
    <name type="common">Date palm</name>
    <dbReference type="NCBI Taxonomy" id="42345"/>
    <lineage>
        <taxon>Eukaryota</taxon>
        <taxon>Viridiplantae</taxon>
        <taxon>Streptophyta</taxon>
        <taxon>Embryophyta</taxon>
        <taxon>Tracheophyta</taxon>
        <taxon>Spermatophyta</taxon>
        <taxon>Magnoliopsida</taxon>
        <taxon>Liliopsida</taxon>
        <taxon>Arecaceae</taxon>
        <taxon>Coryphoideae</taxon>
        <taxon>Phoeniceae</taxon>
        <taxon>Phoenix</taxon>
    </lineage>
</organism>
<dbReference type="PANTHER" id="PTHR13234">
    <property type="entry name" value="GAMMA-INTERFERON INDUCIBLE LYSOSOMAL THIOL REDUCTASE GILT"/>
    <property type="match status" value="1"/>
</dbReference>
<evidence type="ECO:0000256" key="1">
    <source>
        <dbReference type="ARBA" id="ARBA00005679"/>
    </source>
</evidence>
<reference evidence="5" key="2">
    <citation type="submission" date="2025-08" db="UniProtKB">
        <authorList>
            <consortium name="RefSeq"/>
        </authorList>
    </citation>
    <scope>IDENTIFICATION</scope>
    <source>
        <tissue evidence="5">Young leaves</tissue>
    </source>
</reference>
<evidence type="ECO:0000256" key="3">
    <source>
        <dbReference type="SAM" id="SignalP"/>
    </source>
</evidence>
<reference evidence="4" key="1">
    <citation type="journal article" date="2019" name="Nat. Commun.">
        <title>Genome-wide association mapping of date palm fruit traits.</title>
        <authorList>
            <person name="Hazzouri K.M."/>
            <person name="Gros-Balthazard M."/>
            <person name="Flowers J.M."/>
            <person name="Copetti D."/>
            <person name="Lemansour A."/>
            <person name="Lebrun M."/>
            <person name="Masmoudi K."/>
            <person name="Ferrand S."/>
            <person name="Dhar M.I."/>
            <person name="Fresquez Z.A."/>
            <person name="Rosas U."/>
            <person name="Zhang J."/>
            <person name="Talag J."/>
            <person name="Lee S."/>
            <person name="Kudrna D."/>
            <person name="Powell R.F."/>
            <person name="Leitch I.J."/>
            <person name="Krueger R.R."/>
            <person name="Wing R.A."/>
            <person name="Amiri K.M.A."/>
            <person name="Purugganan M.D."/>
        </authorList>
    </citation>
    <scope>NUCLEOTIDE SEQUENCE [LARGE SCALE GENOMIC DNA]</scope>
    <source>
        <strain evidence="4">cv. Khalas</strain>
    </source>
</reference>
<sequence length="254" mass="28781">MASNRLLLVFFLLFSSFFASSPVSAGKVPLALYYETLCPYCSNFIVNYLAKIFENGMIDIVDLDLVPYGNARVGSNGTISCQHGPYECVLNTVEACAISVWPDVNVHFSFIYCVESLVVEHKYLEWESCFSNTGLDSHAVLDCYESGYGKKLELQYAEQTDSLQPPHTYVPWVVVDGQPLYDDYENFEAYICKAYANELPKACAGLSLKIIPEDKKNDKVCFIDKMTSSAMTMKNDEDRNDNFDLHHDFHNHVF</sequence>
<keyword evidence="3" id="KW-0732">Signal</keyword>
<dbReference type="Pfam" id="PF03227">
    <property type="entry name" value="GILT"/>
    <property type="match status" value="1"/>
</dbReference>
<keyword evidence="4" id="KW-1185">Reference proteome</keyword>
<evidence type="ECO:0000313" key="4">
    <source>
        <dbReference type="Proteomes" id="UP000228380"/>
    </source>
</evidence>
<dbReference type="PANTHER" id="PTHR13234:SF75">
    <property type="entry name" value="GAMMA INTERFERON INDUCIBLE LYSOSOMAL THIOL REDUCTASE FAMILY PROTEIN, EXPRESSED"/>
    <property type="match status" value="1"/>
</dbReference>
<name>A0A8B7CQC3_PHODC</name>
<dbReference type="Proteomes" id="UP000228380">
    <property type="component" value="Chromosome 3"/>
</dbReference>
<dbReference type="GeneID" id="103717476"/>
<evidence type="ECO:0000256" key="2">
    <source>
        <dbReference type="ARBA" id="ARBA00023180"/>
    </source>
</evidence>
<protein>
    <submittedName>
        <fullName evidence="5">Gamma-interferon-responsive lysosomal thiol protein-like</fullName>
    </submittedName>
</protein>
<dbReference type="InterPro" id="IPR004911">
    <property type="entry name" value="Interferon-induced_GILT"/>
</dbReference>
<gene>
    <name evidence="5" type="primary">LOC103717476</name>
</gene>
<feature type="chain" id="PRO_5034750836" evidence="3">
    <location>
        <begin position="26"/>
        <end position="254"/>
    </location>
</feature>
<dbReference type="OrthoDB" id="958254at2759"/>
<proteinExistence type="inferred from homology"/>
<comment type="similarity">
    <text evidence="1">Belongs to the GILT family.</text>
</comment>
<feature type="signal peptide" evidence="3">
    <location>
        <begin position="1"/>
        <end position="25"/>
    </location>
</feature>
<dbReference type="InterPro" id="IPR036249">
    <property type="entry name" value="Thioredoxin-like_sf"/>
</dbReference>
<dbReference type="SUPFAM" id="SSF52833">
    <property type="entry name" value="Thioredoxin-like"/>
    <property type="match status" value="1"/>
</dbReference>
<accession>A0A8B7CQC3</accession>
<dbReference type="GO" id="GO:0016671">
    <property type="term" value="F:oxidoreductase activity, acting on a sulfur group of donors, disulfide as acceptor"/>
    <property type="evidence" value="ECO:0007669"/>
    <property type="project" value="InterPro"/>
</dbReference>